<dbReference type="InterPro" id="IPR023353">
    <property type="entry name" value="LemA-like_dom_sf"/>
</dbReference>
<dbReference type="Pfam" id="PF04011">
    <property type="entry name" value="LemA"/>
    <property type="match status" value="1"/>
</dbReference>
<accession>A0A6I0ESE6</accession>
<name>A0A6I0ESE6_9FIRM</name>
<proteinExistence type="inferred from homology"/>
<evidence type="ECO:0000313" key="6">
    <source>
        <dbReference type="EMBL" id="KAB2953430.1"/>
    </source>
</evidence>
<dbReference type="InterPro" id="IPR007156">
    <property type="entry name" value="MamQ_LemA"/>
</dbReference>
<keyword evidence="4" id="KW-1133">Transmembrane helix</keyword>
<evidence type="ECO:0000256" key="5">
    <source>
        <dbReference type="ARBA" id="ARBA00023136"/>
    </source>
</evidence>
<protein>
    <submittedName>
        <fullName evidence="6">LemA family protein</fullName>
    </submittedName>
</protein>
<dbReference type="PANTHER" id="PTHR34478:SF2">
    <property type="entry name" value="MEMBRANE PROTEIN"/>
    <property type="match status" value="1"/>
</dbReference>
<comment type="subcellular location">
    <subcellularLocation>
        <location evidence="1">Membrane</location>
        <topology evidence="1">Single-pass membrane protein</topology>
    </subcellularLocation>
</comment>
<comment type="similarity">
    <text evidence="2">Belongs to the LemA family.</text>
</comment>
<comment type="caution">
    <text evidence="6">The sequence shown here is derived from an EMBL/GenBank/DDBJ whole genome shotgun (WGS) entry which is preliminary data.</text>
</comment>
<evidence type="ECO:0000256" key="1">
    <source>
        <dbReference type="ARBA" id="ARBA00004167"/>
    </source>
</evidence>
<sequence>MSYAIISLLLILAYVVFSYNHFIKKRNKLKEAYATMDVMLKKRYDLIPNLVKTVNQYMIHEKTLLEEITKLRQEAMVCSGKIREAKEDALSERLSTLIARFESYPELKASDNMLHLQRTLVKTEEYIGASRRNYNSTVRLYNTAIQVFPANMLASLFGFTKAGYFEALEEEKNNVELSFRKDE</sequence>
<organism evidence="6 7">
    <name type="scientific">Heliorestis acidaminivorans</name>
    <dbReference type="NCBI Taxonomy" id="553427"/>
    <lineage>
        <taxon>Bacteria</taxon>
        <taxon>Bacillati</taxon>
        <taxon>Bacillota</taxon>
        <taxon>Clostridia</taxon>
        <taxon>Eubacteriales</taxon>
        <taxon>Heliobacteriaceae</taxon>
        <taxon>Heliorestis</taxon>
    </lineage>
</organism>
<evidence type="ECO:0000256" key="4">
    <source>
        <dbReference type="ARBA" id="ARBA00022989"/>
    </source>
</evidence>
<keyword evidence="3" id="KW-0812">Transmembrane</keyword>
<evidence type="ECO:0000256" key="3">
    <source>
        <dbReference type="ARBA" id="ARBA00022692"/>
    </source>
</evidence>
<dbReference type="Proteomes" id="UP000468766">
    <property type="component" value="Unassembled WGS sequence"/>
</dbReference>
<evidence type="ECO:0000256" key="2">
    <source>
        <dbReference type="ARBA" id="ARBA00008854"/>
    </source>
</evidence>
<dbReference type="SUPFAM" id="SSF140478">
    <property type="entry name" value="LemA-like"/>
    <property type="match status" value="1"/>
</dbReference>
<dbReference type="Gene3D" id="1.20.1440.20">
    <property type="entry name" value="LemA-like domain"/>
    <property type="match status" value="1"/>
</dbReference>
<gene>
    <name evidence="6" type="ORF">F9B85_05845</name>
</gene>
<dbReference type="EMBL" id="WBXO01000003">
    <property type="protein sequence ID" value="KAB2953430.1"/>
    <property type="molecule type" value="Genomic_DNA"/>
</dbReference>
<keyword evidence="5" id="KW-0472">Membrane</keyword>
<keyword evidence="7" id="KW-1185">Reference proteome</keyword>
<dbReference type="GO" id="GO:0016020">
    <property type="term" value="C:membrane"/>
    <property type="evidence" value="ECO:0007669"/>
    <property type="project" value="UniProtKB-SubCell"/>
</dbReference>
<dbReference type="OrthoDB" id="9804152at2"/>
<evidence type="ECO:0000313" key="7">
    <source>
        <dbReference type="Proteomes" id="UP000468766"/>
    </source>
</evidence>
<dbReference type="RefSeq" id="WP_151619450.1">
    <property type="nucleotide sequence ID" value="NZ_WBXO01000003.1"/>
</dbReference>
<dbReference type="AlphaFoldDB" id="A0A6I0ESE6"/>
<dbReference type="PANTHER" id="PTHR34478">
    <property type="entry name" value="PROTEIN LEMA"/>
    <property type="match status" value="1"/>
</dbReference>
<reference evidence="6 7" key="1">
    <citation type="submission" date="2019-10" db="EMBL/GenBank/DDBJ databases">
        <title>Whole-genome sequence of the extremophile Heliorestis acidaminivorans DSM 24790.</title>
        <authorList>
            <person name="Kyndt J.A."/>
            <person name="Meyer T.E."/>
        </authorList>
    </citation>
    <scope>NUCLEOTIDE SEQUENCE [LARGE SCALE GENOMIC DNA]</scope>
    <source>
        <strain evidence="6 7">DSM 24790</strain>
    </source>
</reference>